<organism evidence="1 2">
    <name type="scientific">Colletotrichum truncatum</name>
    <name type="common">Anthracnose fungus</name>
    <name type="synonym">Colletotrichum capsici</name>
    <dbReference type="NCBI Taxonomy" id="5467"/>
    <lineage>
        <taxon>Eukaryota</taxon>
        <taxon>Fungi</taxon>
        <taxon>Dikarya</taxon>
        <taxon>Ascomycota</taxon>
        <taxon>Pezizomycotina</taxon>
        <taxon>Sordariomycetes</taxon>
        <taxon>Hypocreomycetidae</taxon>
        <taxon>Glomerellales</taxon>
        <taxon>Glomerellaceae</taxon>
        <taxon>Colletotrichum</taxon>
        <taxon>Colletotrichum truncatum species complex</taxon>
    </lineage>
</organism>
<name>A0ACC3YT01_COLTU</name>
<evidence type="ECO:0000313" key="1">
    <source>
        <dbReference type="EMBL" id="KAL0934992.1"/>
    </source>
</evidence>
<keyword evidence="2" id="KW-1185">Reference proteome</keyword>
<sequence>MLHQTGAPTVTLTASHASLVVSTSVVMRWEITAARHAVLRVLKQTEVYGEPEADVTLIAGECFLKRA</sequence>
<dbReference type="EMBL" id="VUJX02000006">
    <property type="protein sequence ID" value="KAL0934992.1"/>
    <property type="molecule type" value="Genomic_DNA"/>
</dbReference>
<accession>A0ACC3YT01</accession>
<dbReference type="Proteomes" id="UP000805649">
    <property type="component" value="Unassembled WGS sequence"/>
</dbReference>
<gene>
    <name evidence="1" type="ORF">CTRU02_209583</name>
</gene>
<evidence type="ECO:0000313" key="2">
    <source>
        <dbReference type="Proteomes" id="UP000805649"/>
    </source>
</evidence>
<comment type="caution">
    <text evidence="1">The sequence shown here is derived from an EMBL/GenBank/DDBJ whole genome shotgun (WGS) entry which is preliminary data.</text>
</comment>
<reference evidence="1 2" key="1">
    <citation type="journal article" date="2020" name="Phytopathology">
        <title>Genome Sequence Resources of Colletotrichum truncatum, C. plurivorum, C. musicola, and C. sojae: Four Species Pathogenic to Soybean (Glycine max).</title>
        <authorList>
            <person name="Rogerio F."/>
            <person name="Boufleur T.R."/>
            <person name="Ciampi-Guillardi M."/>
            <person name="Sukno S.A."/>
            <person name="Thon M.R."/>
            <person name="Massola Junior N.S."/>
            <person name="Baroncelli R."/>
        </authorList>
    </citation>
    <scope>NUCLEOTIDE SEQUENCE [LARGE SCALE GENOMIC DNA]</scope>
    <source>
        <strain evidence="1 2">CMES1059</strain>
    </source>
</reference>
<proteinExistence type="predicted"/>
<protein>
    <submittedName>
        <fullName evidence="1">Uncharacterized protein</fullName>
    </submittedName>
</protein>